<feature type="domain" description="SMODS and SLOG-associating 2TM effector" evidence="3">
    <location>
        <begin position="81"/>
        <end position="198"/>
    </location>
</feature>
<dbReference type="Proteomes" id="UP000469558">
    <property type="component" value="Unassembled WGS sequence"/>
</dbReference>
<name>A0A8T9BX88_9HELO</name>
<organism evidence="4 5">
    <name type="scientific">Lachnellula suecica</name>
    <dbReference type="NCBI Taxonomy" id="602035"/>
    <lineage>
        <taxon>Eukaryota</taxon>
        <taxon>Fungi</taxon>
        <taxon>Dikarya</taxon>
        <taxon>Ascomycota</taxon>
        <taxon>Pezizomycotina</taxon>
        <taxon>Leotiomycetes</taxon>
        <taxon>Helotiales</taxon>
        <taxon>Lachnaceae</taxon>
        <taxon>Lachnellula</taxon>
    </lineage>
</organism>
<evidence type="ECO:0000313" key="4">
    <source>
        <dbReference type="EMBL" id="TVY68653.1"/>
    </source>
</evidence>
<keyword evidence="2" id="KW-0472">Membrane</keyword>
<accession>A0A8T9BX88</accession>
<feature type="transmembrane region" description="Helical" evidence="2">
    <location>
        <begin position="125"/>
        <end position="145"/>
    </location>
</feature>
<comment type="caution">
    <text evidence="4">The sequence shown here is derived from an EMBL/GenBank/DDBJ whole genome shotgun (WGS) entry which is preliminary data.</text>
</comment>
<dbReference type="EMBL" id="QGMK01001490">
    <property type="protein sequence ID" value="TVY68653.1"/>
    <property type="molecule type" value="Genomic_DNA"/>
</dbReference>
<dbReference type="OrthoDB" id="5398270at2759"/>
<dbReference type="PANTHER" id="PTHR38793:SF1">
    <property type="entry name" value="SMODS AND SLOG-ASSOCIATING 2TM EFFECTOR DOMAIN-CONTAINING PROTEIN"/>
    <property type="match status" value="1"/>
</dbReference>
<protein>
    <recommendedName>
        <fullName evidence="3">SMODS and SLOG-associating 2TM effector domain-containing protein</fullName>
    </recommendedName>
</protein>
<feature type="compositionally biased region" description="Low complexity" evidence="1">
    <location>
        <begin position="202"/>
        <end position="218"/>
    </location>
</feature>
<evidence type="ECO:0000256" key="1">
    <source>
        <dbReference type="SAM" id="MobiDB-lite"/>
    </source>
</evidence>
<dbReference type="InterPro" id="IPR041622">
    <property type="entry name" value="SLATT_fungi"/>
</dbReference>
<gene>
    <name evidence="4" type="ORF">LSUE1_G006336</name>
</gene>
<sequence>MAELKLPTSTAPSFAGSSTSQHMESVIPDHHFNITRLSDADLAIVCHSIGAAVSSESQALLHPTSCIYPPKGLPDGLYRDVVRARFSCQSSYWLASSCVNVSMVLQLLLGASLTALGSRGDGQQLAITILAAANTVIAGLIALMHNSGLPDRFQKDLDEFDEVECFLRELMDTGIVKKGMTRDEVIENCFAKFRRAKECVSKNKPSNYSSSSSGTSTPLAQASH</sequence>
<dbReference type="AlphaFoldDB" id="A0A8T9BX88"/>
<dbReference type="PANTHER" id="PTHR38793">
    <property type="entry name" value="SLATT_FUNGAL DOMAIN-CONTAINING PROTEIN-RELATED"/>
    <property type="match status" value="1"/>
</dbReference>
<proteinExistence type="predicted"/>
<evidence type="ECO:0000256" key="2">
    <source>
        <dbReference type="SAM" id="Phobius"/>
    </source>
</evidence>
<dbReference type="NCBIfam" id="NF033635">
    <property type="entry name" value="SLATT_fungal"/>
    <property type="match status" value="1"/>
</dbReference>
<reference evidence="4 5" key="1">
    <citation type="submission" date="2018-05" db="EMBL/GenBank/DDBJ databases">
        <title>Genome sequencing and assembly of the regulated plant pathogen Lachnellula willkommii and related sister species for the development of diagnostic species identification markers.</title>
        <authorList>
            <person name="Giroux E."/>
            <person name="Bilodeau G."/>
        </authorList>
    </citation>
    <scope>NUCLEOTIDE SEQUENCE [LARGE SCALE GENOMIC DNA]</scope>
    <source>
        <strain evidence="4 5">CBS 268.59</strain>
    </source>
</reference>
<feature type="region of interest" description="Disordered" evidence="1">
    <location>
        <begin position="202"/>
        <end position="224"/>
    </location>
</feature>
<feature type="transmembrane region" description="Helical" evidence="2">
    <location>
        <begin position="92"/>
        <end position="113"/>
    </location>
</feature>
<keyword evidence="5" id="KW-1185">Reference proteome</keyword>
<evidence type="ECO:0000259" key="3">
    <source>
        <dbReference type="Pfam" id="PF18142"/>
    </source>
</evidence>
<evidence type="ECO:0000313" key="5">
    <source>
        <dbReference type="Proteomes" id="UP000469558"/>
    </source>
</evidence>
<keyword evidence="2" id="KW-0812">Transmembrane</keyword>
<keyword evidence="2" id="KW-1133">Transmembrane helix</keyword>
<dbReference type="Pfam" id="PF18142">
    <property type="entry name" value="SLATT_fungal"/>
    <property type="match status" value="1"/>
</dbReference>